<accession>A0A1T5BL43</accession>
<dbReference type="EMBL" id="FUYR01000001">
    <property type="protein sequence ID" value="SKB48001.1"/>
    <property type="molecule type" value="Genomic_DNA"/>
</dbReference>
<keyword evidence="2" id="KW-1185">Reference proteome</keyword>
<evidence type="ECO:0000313" key="2">
    <source>
        <dbReference type="Proteomes" id="UP000189981"/>
    </source>
</evidence>
<dbReference type="RefSeq" id="WP_079702059.1">
    <property type="nucleotide sequence ID" value="NZ_FUYR01000001.1"/>
</dbReference>
<sequence>MEVYLSDFSQGNIRAFVTQDQARSFLVDIPQYRLSLTLVEEEEEWRCSQSSGIYNPAWINEIVWQIRQII</sequence>
<evidence type="ECO:0000313" key="1">
    <source>
        <dbReference type="EMBL" id="SKB48001.1"/>
    </source>
</evidence>
<dbReference type="AlphaFoldDB" id="A0A1T5BL43"/>
<gene>
    <name evidence="1" type="ORF">SAMN05661099_1603</name>
</gene>
<reference evidence="2" key="1">
    <citation type="submission" date="2017-02" db="EMBL/GenBank/DDBJ databases">
        <authorList>
            <person name="Varghese N."/>
            <person name="Submissions S."/>
        </authorList>
    </citation>
    <scope>NUCLEOTIDE SEQUENCE [LARGE SCALE GENOMIC DNA]</scope>
    <source>
        <strain evidence="2">DSM 22385</strain>
    </source>
</reference>
<protein>
    <submittedName>
        <fullName evidence="1">Uncharacterized protein</fullName>
    </submittedName>
</protein>
<proteinExistence type="predicted"/>
<organism evidence="1 2">
    <name type="scientific">Daejeonella lutea</name>
    <dbReference type="NCBI Taxonomy" id="572036"/>
    <lineage>
        <taxon>Bacteria</taxon>
        <taxon>Pseudomonadati</taxon>
        <taxon>Bacteroidota</taxon>
        <taxon>Sphingobacteriia</taxon>
        <taxon>Sphingobacteriales</taxon>
        <taxon>Sphingobacteriaceae</taxon>
        <taxon>Daejeonella</taxon>
    </lineage>
</organism>
<name>A0A1T5BL43_9SPHI</name>
<dbReference type="Proteomes" id="UP000189981">
    <property type="component" value="Unassembled WGS sequence"/>
</dbReference>